<dbReference type="Proteomes" id="UP000578686">
    <property type="component" value="Unassembled WGS sequence"/>
</dbReference>
<reference evidence="1 2" key="1">
    <citation type="submission" date="2020-03" db="EMBL/GenBank/DDBJ databases">
        <title>Draft genome of Streptomyces sp. ventii, isolated from the Axial Seamount in the Pacific Ocean, and resequencing of the two type strains Streptomyces lonarensis strain NCL 716 and Streptomyces bohaiensis strain 11A07.</title>
        <authorList>
            <person name="Loughran R.M."/>
            <person name="Pfannmuller K.M."/>
            <person name="Wasson B.J."/>
            <person name="Deadmond M.C."/>
            <person name="Paddock B.E."/>
            <person name="Koyack M.J."/>
            <person name="Gallegos D.A."/>
            <person name="Mitchell E.A."/>
            <person name="Ushijima B."/>
            <person name="Saw J.H."/>
            <person name="Mcphail K.L."/>
            <person name="Videau P."/>
        </authorList>
    </citation>
    <scope>NUCLEOTIDE SEQUENCE [LARGE SCALE GENOMIC DNA]</scope>
    <source>
        <strain evidence="1 2">NCL716</strain>
    </source>
</reference>
<keyword evidence="2" id="KW-1185">Reference proteome</keyword>
<proteinExistence type="predicted"/>
<evidence type="ECO:0000313" key="1">
    <source>
        <dbReference type="EMBL" id="NJQ07832.1"/>
    </source>
</evidence>
<evidence type="ECO:0000313" key="2">
    <source>
        <dbReference type="Proteomes" id="UP000578686"/>
    </source>
</evidence>
<comment type="caution">
    <text evidence="1">The sequence shown here is derived from an EMBL/GenBank/DDBJ whole genome shotgun (WGS) entry which is preliminary data.</text>
</comment>
<dbReference type="RefSeq" id="WP_167973155.1">
    <property type="nucleotide sequence ID" value="NZ_BHZG01000062.1"/>
</dbReference>
<name>A0A7X6D455_9ACTN</name>
<dbReference type="AlphaFoldDB" id="A0A7X6D455"/>
<dbReference type="EMBL" id="JAAVJD010000204">
    <property type="protein sequence ID" value="NJQ07832.1"/>
    <property type="molecule type" value="Genomic_DNA"/>
</dbReference>
<sequence>MPWAIFLFAPPAPRAVFRLVAPVVAPGRALDVVDAALNGAMALSLPPLQWVVARLLAPDRF</sequence>
<accession>A0A7X6D455</accession>
<organism evidence="1 2">
    <name type="scientific">Streptomyces lonarensis</name>
    <dbReference type="NCBI Taxonomy" id="700599"/>
    <lineage>
        <taxon>Bacteria</taxon>
        <taxon>Bacillati</taxon>
        <taxon>Actinomycetota</taxon>
        <taxon>Actinomycetes</taxon>
        <taxon>Kitasatosporales</taxon>
        <taxon>Streptomycetaceae</taxon>
        <taxon>Streptomyces</taxon>
    </lineage>
</organism>
<protein>
    <submittedName>
        <fullName evidence="1">Uncharacterized protein</fullName>
    </submittedName>
</protein>
<gene>
    <name evidence="1" type="ORF">HCN56_20145</name>
</gene>